<reference evidence="2" key="1">
    <citation type="journal article" date="2023" name="Front. Plant Sci.">
        <title>Chromosomal-level genome assembly of Melastoma candidum provides insights into trichome evolution.</title>
        <authorList>
            <person name="Zhong Y."/>
            <person name="Wu W."/>
            <person name="Sun C."/>
            <person name="Zou P."/>
            <person name="Liu Y."/>
            <person name="Dai S."/>
            <person name="Zhou R."/>
        </authorList>
    </citation>
    <scope>NUCLEOTIDE SEQUENCE [LARGE SCALE GENOMIC DNA]</scope>
</reference>
<gene>
    <name evidence="1" type="ORF">MLD38_038703</name>
</gene>
<sequence length="71" mass="8201">MKPVYSYTRTRPPFPHSTNDDAAFARPQSDLDSDRDHSFLTRRGIFLRTWGMVFSWPNIGDLDSGRLAISR</sequence>
<comment type="caution">
    <text evidence="1">The sequence shown here is derived from an EMBL/GenBank/DDBJ whole genome shotgun (WGS) entry which is preliminary data.</text>
</comment>
<keyword evidence="2" id="KW-1185">Reference proteome</keyword>
<dbReference type="EMBL" id="CM042891">
    <property type="protein sequence ID" value="KAI4303022.1"/>
    <property type="molecule type" value="Genomic_DNA"/>
</dbReference>
<dbReference type="Proteomes" id="UP001057402">
    <property type="component" value="Chromosome 12"/>
</dbReference>
<evidence type="ECO:0000313" key="2">
    <source>
        <dbReference type="Proteomes" id="UP001057402"/>
    </source>
</evidence>
<organism evidence="1 2">
    <name type="scientific">Melastoma candidum</name>
    <dbReference type="NCBI Taxonomy" id="119954"/>
    <lineage>
        <taxon>Eukaryota</taxon>
        <taxon>Viridiplantae</taxon>
        <taxon>Streptophyta</taxon>
        <taxon>Embryophyta</taxon>
        <taxon>Tracheophyta</taxon>
        <taxon>Spermatophyta</taxon>
        <taxon>Magnoliopsida</taxon>
        <taxon>eudicotyledons</taxon>
        <taxon>Gunneridae</taxon>
        <taxon>Pentapetalae</taxon>
        <taxon>rosids</taxon>
        <taxon>malvids</taxon>
        <taxon>Myrtales</taxon>
        <taxon>Melastomataceae</taxon>
        <taxon>Melastomatoideae</taxon>
        <taxon>Melastomateae</taxon>
        <taxon>Melastoma</taxon>
    </lineage>
</organism>
<proteinExistence type="predicted"/>
<accession>A0ACB9L0Z1</accession>
<protein>
    <submittedName>
        <fullName evidence="1">Uncharacterized protein</fullName>
    </submittedName>
</protein>
<name>A0ACB9L0Z1_9MYRT</name>
<evidence type="ECO:0000313" key="1">
    <source>
        <dbReference type="EMBL" id="KAI4303022.1"/>
    </source>
</evidence>